<evidence type="ECO:0000313" key="2">
    <source>
        <dbReference type="EMBL" id="KAA6379574.1"/>
    </source>
</evidence>
<name>A0A5J4VB18_9EUKA</name>
<evidence type="ECO:0000313" key="3">
    <source>
        <dbReference type="Proteomes" id="UP000324800"/>
    </source>
</evidence>
<reference evidence="2 3" key="1">
    <citation type="submission" date="2019-03" db="EMBL/GenBank/DDBJ databases">
        <title>Single cell metagenomics reveals metabolic interactions within the superorganism composed of flagellate Streblomastix strix and complex community of Bacteroidetes bacteria on its surface.</title>
        <authorList>
            <person name="Treitli S.C."/>
            <person name="Kolisko M."/>
            <person name="Husnik F."/>
            <person name="Keeling P."/>
            <person name="Hampl V."/>
        </authorList>
    </citation>
    <scope>NUCLEOTIDE SEQUENCE [LARGE SCALE GENOMIC DNA]</scope>
    <source>
        <strain evidence="2">ST1C</strain>
    </source>
</reference>
<organism evidence="2 3">
    <name type="scientific">Streblomastix strix</name>
    <dbReference type="NCBI Taxonomy" id="222440"/>
    <lineage>
        <taxon>Eukaryota</taxon>
        <taxon>Metamonada</taxon>
        <taxon>Preaxostyla</taxon>
        <taxon>Oxymonadida</taxon>
        <taxon>Streblomastigidae</taxon>
        <taxon>Streblomastix</taxon>
    </lineage>
</organism>
<feature type="non-terminal residue" evidence="2">
    <location>
        <position position="1"/>
    </location>
</feature>
<comment type="caution">
    <text evidence="2">The sequence shown here is derived from an EMBL/GenBank/DDBJ whole genome shotgun (WGS) entry which is preliminary data.</text>
</comment>
<sequence length="122" mass="13731">TFAIPRNLAAQEGDSESQKLYKRKKIHQLASAAKREAEETAYKERQSAWQKFNRKFEKKGGAATNTNITRNQGPHTVGKVQVNAALLQSAHFASELQGHFIDRQQIILCLSKVAIEFICMCI</sequence>
<dbReference type="AlphaFoldDB" id="A0A5J4VB18"/>
<protein>
    <submittedName>
        <fullName evidence="2">Uncharacterized protein</fullName>
    </submittedName>
</protein>
<feature type="region of interest" description="Disordered" evidence="1">
    <location>
        <begin position="1"/>
        <end position="21"/>
    </location>
</feature>
<accession>A0A5J4VB18</accession>
<proteinExistence type="predicted"/>
<dbReference type="EMBL" id="SNRW01008408">
    <property type="protein sequence ID" value="KAA6379574.1"/>
    <property type="molecule type" value="Genomic_DNA"/>
</dbReference>
<gene>
    <name evidence="2" type="ORF">EZS28_024901</name>
</gene>
<evidence type="ECO:0000256" key="1">
    <source>
        <dbReference type="SAM" id="MobiDB-lite"/>
    </source>
</evidence>
<dbReference type="Proteomes" id="UP000324800">
    <property type="component" value="Unassembled WGS sequence"/>
</dbReference>